<dbReference type="Proteomes" id="UP000515377">
    <property type="component" value="Plasmid pSYA3-1"/>
</dbReference>
<accession>A0A9X7UG80</accession>
<evidence type="ECO:0000256" key="2">
    <source>
        <dbReference type="SAM" id="Phobius"/>
    </source>
</evidence>
<feature type="compositionally biased region" description="Gly residues" evidence="1">
    <location>
        <begin position="100"/>
        <end position="109"/>
    </location>
</feature>
<feature type="transmembrane region" description="Helical" evidence="2">
    <location>
        <begin position="47"/>
        <end position="67"/>
    </location>
</feature>
<evidence type="ECO:0000256" key="1">
    <source>
        <dbReference type="SAM" id="MobiDB-lite"/>
    </source>
</evidence>
<sequence length="109" mass="11756">MKEETSSQARRAAFRRRSIIVTVLGLAAAGTIMVLGSLGLYPRACLIASSLLSLFTLFYAISTFRSIRADNARLQREITIAKLRLSANLPPPVRPARPKGAGGGDNEEV</sequence>
<name>A0A9X7UG80_SPHYA</name>
<keyword evidence="3" id="KW-0614">Plasmid</keyword>
<keyword evidence="2" id="KW-0472">Membrane</keyword>
<evidence type="ECO:0000313" key="4">
    <source>
        <dbReference type="Proteomes" id="UP000515377"/>
    </source>
</evidence>
<feature type="transmembrane region" description="Helical" evidence="2">
    <location>
        <begin position="20"/>
        <end position="41"/>
    </location>
</feature>
<keyword evidence="2" id="KW-1133">Transmembrane helix</keyword>
<feature type="region of interest" description="Disordered" evidence="1">
    <location>
        <begin position="88"/>
        <end position="109"/>
    </location>
</feature>
<reference evidence="3 4" key="1">
    <citation type="submission" date="2020-07" db="EMBL/GenBank/DDBJ databases">
        <title>Whole genome sequence of Sphingobium yanoikuyae A3.</title>
        <authorList>
            <person name="Han S.-S."/>
        </authorList>
    </citation>
    <scope>NUCLEOTIDE SEQUENCE [LARGE SCALE GENOMIC DNA]</scope>
    <source>
        <strain evidence="3 4">A3</strain>
        <plasmid evidence="3 4">pSYA3-1</plasmid>
    </source>
</reference>
<proteinExistence type="predicted"/>
<gene>
    <name evidence="3" type="ORF">H3V42_32535</name>
</gene>
<protein>
    <submittedName>
        <fullName evidence="3">Uncharacterized protein</fullName>
    </submittedName>
</protein>
<organism evidence="3 4">
    <name type="scientific">Sphingobium yanoikuyae</name>
    <name type="common">Sphingomonas yanoikuyae</name>
    <dbReference type="NCBI Taxonomy" id="13690"/>
    <lineage>
        <taxon>Bacteria</taxon>
        <taxon>Pseudomonadati</taxon>
        <taxon>Pseudomonadota</taxon>
        <taxon>Alphaproteobacteria</taxon>
        <taxon>Sphingomonadales</taxon>
        <taxon>Sphingomonadaceae</taxon>
        <taxon>Sphingobium</taxon>
    </lineage>
</organism>
<keyword evidence="2" id="KW-0812">Transmembrane</keyword>
<geneLocation type="plasmid" evidence="3 4">
    <name>pSYA3-1</name>
</geneLocation>
<evidence type="ECO:0000313" key="3">
    <source>
        <dbReference type="EMBL" id="QNG49607.1"/>
    </source>
</evidence>
<dbReference type="EMBL" id="CP060124">
    <property type="protein sequence ID" value="QNG49607.1"/>
    <property type="molecule type" value="Genomic_DNA"/>
</dbReference>
<dbReference type="AlphaFoldDB" id="A0A9X7UG80"/>